<sequence length="1441" mass="170071">MFDSIYKINLYKSKINPSNYLEIFTESLESVISLDLINLTIEFLVNEANLVSIDKFLLICLNKLTTNIRFQHIFVKSKYQDILKHPISYNIFNKFQQIIEITEKQIAIRSDNFYNYILYKKYSNDHKNDLFFDKENLSMLDMNIYKNYLEYVYEYNSTDNKFVSHANKLNACINKKNIKENYSCINNDSLKTLLIAINTNTDEDKYSNLEYYDFNNNIEYEETLISFVKSLLNKDIYSLKKVYNIYEIIQPTKKLLFAYFAFLYLTYSKYTNKYIKDTILNIVSFKDFSSISQMILEFYIGHVTPHNDLDSYFAPLSEFIDFNYCSHIHLIYPLLYYKYNIVIDKYNHYIKAHSIISGTEKCNDIKLNVKEISMCLLYGYFDFKKSKMLIKNNITSILNIIRQEYINNNVNSCIFEILKYLSNNLEVKISDNVWDYFRALGCKTCKDECNNFRINNLFDKIEKTNKNAYNVFVSILNNAQNKFELIKNFVKKFESDIDFQSKIRDLYGKLPQSILDIVGHIKFEKSLEMLYKLQISSNPLDYFKDNFIEELKTEPEDMYNEALDVLFHNAISNISTKNIDTFEIRQIKNYKKFLIAFNNILLCQWADDKNVTENTIYSLFSYTEIFTTKILEFTAVNMLCRVKNELVIKLLHEILEDKINCRIIKFITECNFKCDLNINFELLIESCKLIDDFYYIIYLVEQQLFSNNEEYLYNTLQQAFYKIKDYERVQGINCMFVRPSKANLYYEFRIEKENEKIDFDLYEQFKIIEDDFSEWKNINMEDNLGRHFVVDCELVENDIHNLDIVTRRRRISADTSLLKLHELMYFSLLKQLKTKNSDLNSGCSENDATESSKLELLNSFYFTVKRDIISCLLTDKKYDKAVEQVIPLIENKEWSFYHDLGEVYIKAGNKSKAKECFKRVLNIFNKEDAMYLKSLVKYLELVNSKDFFAKNIEYVKNISRVWFLYGKLTDQIEFYINSLLIDGEYKYECVPRVFHALGDISDKRKLNKAFKLVLQFLEQKHLKLLLLPFYNQIICKINNSLLNGFINKIIVSLMLDYKEVYWSSIYFINDINTDGLDIDNKLYLSKIKKMRDILYEISTTQKITDVKKDFPGICLCIGMHVPNKYPVIIQDIEGTVLIYRSLQAPKRICFLGDDGKKYYFLCKYKDDLRKDSRFVEVCKLINKLFSTGSCTNTSYYIRTYEVIPCFHNFGLIEYIEGLISIKNIAVQYYDNLSVVAKKYSVKKKIGLKDFKNVLSLFSPILDKYIRSQTTDPYHWYQVRNNYVLTCGIMNIVGWFMGLGDRHTENILLDSKSFDVVHVDLNCIFDKGKSCSIPELVPFRLTQNIINGFGALGLHGTYNNTCISTLDLLQTNRSIIISNLLSFVYDPLHEWNKKEATGKKIIDSLSDKIQDGDTISKIEDLNDEAMNQNNLSNMYIGWLSFI</sequence>
<keyword evidence="9" id="KW-1185">Reference proteome</keyword>
<dbReference type="SMART" id="SM01343">
    <property type="entry name" value="FATC"/>
    <property type="match status" value="1"/>
</dbReference>
<dbReference type="InterPro" id="IPR036940">
    <property type="entry name" value="PI3/4_kinase_cat_sf"/>
</dbReference>
<dbReference type="PROSITE" id="PS50290">
    <property type="entry name" value="PI3_4_KINASE_3"/>
    <property type="match status" value="1"/>
</dbReference>
<dbReference type="Pfam" id="PF02260">
    <property type="entry name" value="FATC"/>
    <property type="match status" value="1"/>
</dbReference>
<name>A0A0F9Z8U9_9MICR</name>
<evidence type="ECO:0000256" key="3">
    <source>
        <dbReference type="ARBA" id="ARBA00022763"/>
    </source>
</evidence>
<dbReference type="VEuPathDB" id="MicrosporidiaDB:G9O61_00g021660"/>
<dbReference type="EMBL" id="JPQZ01000089">
    <property type="protein sequence ID" value="KKO74279.1"/>
    <property type="molecule type" value="Genomic_DNA"/>
</dbReference>
<evidence type="ECO:0000259" key="7">
    <source>
        <dbReference type="PROSITE" id="PS51190"/>
    </source>
</evidence>
<dbReference type="InterPro" id="IPR019734">
    <property type="entry name" value="TPR_rpt"/>
</dbReference>
<dbReference type="CDD" id="cd00892">
    <property type="entry name" value="PIKKc_ATR"/>
    <property type="match status" value="1"/>
</dbReference>
<evidence type="ECO:0000256" key="5">
    <source>
        <dbReference type="PROSITE-ProRule" id="PRU00339"/>
    </source>
</evidence>
<dbReference type="Gene3D" id="3.30.1010.10">
    <property type="entry name" value="Phosphatidylinositol 3-kinase Catalytic Subunit, Chain A, domain 4"/>
    <property type="match status" value="1"/>
</dbReference>
<dbReference type="InterPro" id="IPR050517">
    <property type="entry name" value="DDR_Repair_Kinase"/>
</dbReference>
<dbReference type="GO" id="GO:0000077">
    <property type="term" value="P:DNA damage checkpoint signaling"/>
    <property type="evidence" value="ECO:0007669"/>
    <property type="project" value="TreeGrafter"/>
</dbReference>
<dbReference type="OrthoDB" id="381190at2759"/>
<dbReference type="RefSeq" id="XP_024330021.1">
    <property type="nucleotide sequence ID" value="XM_024476578.1"/>
</dbReference>
<keyword evidence="5" id="KW-0802">TPR repeat</keyword>
<evidence type="ECO:0000256" key="2">
    <source>
        <dbReference type="ARBA" id="ARBA00022527"/>
    </source>
</evidence>
<feature type="domain" description="PI3K/PI4K catalytic" evidence="6">
    <location>
        <begin position="1132"/>
        <end position="1429"/>
    </location>
</feature>
<evidence type="ECO:0000313" key="9">
    <source>
        <dbReference type="Proteomes" id="UP000034350"/>
    </source>
</evidence>
<evidence type="ECO:0000313" key="8">
    <source>
        <dbReference type="EMBL" id="KKO74279.1"/>
    </source>
</evidence>
<dbReference type="PROSITE" id="PS51190">
    <property type="entry name" value="FATC"/>
    <property type="match status" value="1"/>
</dbReference>
<keyword evidence="8" id="KW-0808">Transferase</keyword>
<dbReference type="InterPro" id="IPR011009">
    <property type="entry name" value="Kinase-like_dom_sf"/>
</dbReference>
<dbReference type="SMART" id="SM00146">
    <property type="entry name" value="PI3Kc"/>
    <property type="match status" value="1"/>
</dbReference>
<dbReference type="PROSITE" id="PS50005">
    <property type="entry name" value="TPR"/>
    <property type="match status" value="1"/>
</dbReference>
<dbReference type="Gene3D" id="1.10.1070.11">
    <property type="entry name" value="Phosphatidylinositol 3-/4-kinase, catalytic domain"/>
    <property type="match status" value="1"/>
</dbReference>
<dbReference type="SUPFAM" id="SSF56112">
    <property type="entry name" value="Protein kinase-like (PK-like)"/>
    <property type="match status" value="1"/>
</dbReference>
<dbReference type="InterPro" id="IPR011990">
    <property type="entry name" value="TPR-like_helical_dom_sf"/>
</dbReference>
<proteinExistence type="predicted"/>
<evidence type="ECO:0000256" key="4">
    <source>
        <dbReference type="ARBA" id="ARBA00023242"/>
    </source>
</evidence>
<keyword evidence="2" id="KW-0723">Serine/threonine-protein kinase</keyword>
<dbReference type="Proteomes" id="UP000034350">
    <property type="component" value="Unassembled WGS sequence"/>
</dbReference>
<dbReference type="SUPFAM" id="SSF48452">
    <property type="entry name" value="TPR-like"/>
    <property type="match status" value="1"/>
</dbReference>
<dbReference type="GO" id="GO:0006281">
    <property type="term" value="P:DNA repair"/>
    <property type="evidence" value="ECO:0007669"/>
    <property type="project" value="TreeGrafter"/>
</dbReference>
<dbReference type="PANTHER" id="PTHR11139:SF69">
    <property type="entry name" value="SERINE_THREONINE-PROTEIN KINASE ATR"/>
    <property type="match status" value="1"/>
</dbReference>
<gene>
    <name evidence="8" type="ORF">AAJ76_900009722</name>
</gene>
<evidence type="ECO:0000256" key="1">
    <source>
        <dbReference type="ARBA" id="ARBA00004123"/>
    </source>
</evidence>
<feature type="domain" description="FATC" evidence="7">
    <location>
        <begin position="1409"/>
        <end position="1441"/>
    </location>
</feature>
<comment type="caution">
    <text evidence="8">The sequence shown here is derived from an EMBL/GenBank/DDBJ whole genome shotgun (WGS) entry which is preliminary data.</text>
</comment>
<protein>
    <submittedName>
        <fullName evidence="8">Atypical pikk atr protein kinase</fullName>
    </submittedName>
</protein>
<organism evidence="8 9">
    <name type="scientific">Vairimorpha ceranae</name>
    <dbReference type="NCBI Taxonomy" id="40302"/>
    <lineage>
        <taxon>Eukaryota</taxon>
        <taxon>Fungi</taxon>
        <taxon>Fungi incertae sedis</taxon>
        <taxon>Microsporidia</taxon>
        <taxon>Nosematidae</taxon>
        <taxon>Vairimorpha</taxon>
    </lineage>
</organism>
<dbReference type="GeneID" id="36321533"/>
<dbReference type="VEuPathDB" id="MicrosporidiaDB:NCER_101332"/>
<dbReference type="GO" id="GO:0005634">
    <property type="term" value="C:nucleus"/>
    <property type="evidence" value="ECO:0007669"/>
    <property type="project" value="UniProtKB-SubCell"/>
</dbReference>
<dbReference type="GO" id="GO:0004674">
    <property type="term" value="F:protein serine/threonine kinase activity"/>
    <property type="evidence" value="ECO:0007669"/>
    <property type="project" value="UniProtKB-KW"/>
</dbReference>
<comment type="subcellular location">
    <subcellularLocation>
        <location evidence="1">Nucleus</location>
    </subcellularLocation>
</comment>
<dbReference type="Gene3D" id="1.25.40.10">
    <property type="entry name" value="Tetratricopeptide repeat domain"/>
    <property type="match status" value="1"/>
</dbReference>
<dbReference type="InterPro" id="IPR000403">
    <property type="entry name" value="PI3/4_kinase_cat_dom"/>
</dbReference>
<keyword evidence="4" id="KW-0539">Nucleus</keyword>
<dbReference type="PANTHER" id="PTHR11139">
    <property type="entry name" value="ATAXIA TELANGIECTASIA MUTATED ATM -RELATED"/>
    <property type="match status" value="1"/>
</dbReference>
<reference evidence="8 9" key="1">
    <citation type="journal article" date="2015" name="Environ. Microbiol.">
        <title>Genome analyses suggest the presence of polyploidy and recent human-driven expansions in eight global populations of the honeybee pathogen Nosema ceranae.</title>
        <authorList>
            <person name="Pelin A."/>
            <person name="Selman M."/>
            <person name="Aris-Brosou S."/>
            <person name="Farinelli L."/>
            <person name="Corradi N."/>
        </authorList>
    </citation>
    <scope>NUCLEOTIDE SEQUENCE [LARGE SCALE GENOMIC DNA]</scope>
    <source>
        <strain evidence="8 9">PA08 1199</strain>
    </source>
</reference>
<dbReference type="GO" id="GO:0000723">
    <property type="term" value="P:telomere maintenance"/>
    <property type="evidence" value="ECO:0007669"/>
    <property type="project" value="TreeGrafter"/>
</dbReference>
<accession>A0A0F9Z8U9</accession>
<evidence type="ECO:0000259" key="6">
    <source>
        <dbReference type="PROSITE" id="PS50290"/>
    </source>
</evidence>
<dbReference type="Pfam" id="PF00454">
    <property type="entry name" value="PI3_PI4_kinase"/>
    <property type="match status" value="1"/>
</dbReference>
<feature type="repeat" description="TPR" evidence="5">
    <location>
        <begin position="894"/>
        <end position="927"/>
    </location>
</feature>
<dbReference type="InterPro" id="IPR003152">
    <property type="entry name" value="FATC_dom"/>
</dbReference>
<dbReference type="VEuPathDB" id="MicrosporidiaDB:G9O61_00g019730"/>
<keyword evidence="3" id="KW-0227">DNA damage</keyword>
<keyword evidence="8" id="KW-0418">Kinase</keyword>
<dbReference type="VEuPathDB" id="MicrosporidiaDB:AAJ76_900009722"/>
<dbReference type="GO" id="GO:0005694">
    <property type="term" value="C:chromosome"/>
    <property type="evidence" value="ECO:0007669"/>
    <property type="project" value="TreeGrafter"/>
</dbReference>